<evidence type="ECO:0000313" key="2">
    <source>
        <dbReference type="Proteomes" id="UP001231124"/>
    </source>
</evidence>
<evidence type="ECO:0000313" key="1">
    <source>
        <dbReference type="EMBL" id="MDQ0449240.1"/>
    </source>
</evidence>
<sequence>MGIYIDPNCVKYFQLISNDVDPGFATMGYHHAAAFEIVTTSLPVNWHVKIYLNGAINISPKSWQVDGFMEDFYNRDPLANEIFEFEKQKIIEAD</sequence>
<reference evidence="1 2" key="1">
    <citation type="submission" date="2023-07" db="EMBL/GenBank/DDBJ databases">
        <title>Genomic Encyclopedia of Type Strains, Phase IV (KMG-IV): sequencing the most valuable type-strain genomes for metagenomic binning, comparative biology and taxonomic classification.</title>
        <authorList>
            <person name="Goeker M."/>
        </authorList>
    </citation>
    <scope>NUCLEOTIDE SEQUENCE [LARGE SCALE GENOMIC DNA]</scope>
    <source>
        <strain evidence="1 2">DSM 19013</strain>
    </source>
</reference>
<accession>A0ABU0I3P9</accession>
<organism evidence="1 2">
    <name type="scientific">Methylobacterium aerolatum</name>
    <dbReference type="NCBI Taxonomy" id="418708"/>
    <lineage>
        <taxon>Bacteria</taxon>
        <taxon>Pseudomonadati</taxon>
        <taxon>Pseudomonadota</taxon>
        <taxon>Alphaproteobacteria</taxon>
        <taxon>Hyphomicrobiales</taxon>
        <taxon>Methylobacteriaceae</taxon>
        <taxon>Methylobacterium</taxon>
    </lineage>
</organism>
<comment type="caution">
    <text evidence="1">The sequence shown here is derived from an EMBL/GenBank/DDBJ whole genome shotgun (WGS) entry which is preliminary data.</text>
</comment>
<gene>
    <name evidence="1" type="ORF">QO012_003757</name>
</gene>
<dbReference type="Proteomes" id="UP001231124">
    <property type="component" value="Unassembled WGS sequence"/>
</dbReference>
<dbReference type="RefSeq" id="WP_238203946.1">
    <property type="nucleotide sequence ID" value="NZ_BPQE01000016.1"/>
</dbReference>
<protein>
    <submittedName>
        <fullName evidence="1">Uncharacterized protein</fullName>
    </submittedName>
</protein>
<name>A0ABU0I3P9_9HYPH</name>
<dbReference type="EMBL" id="JAUSVP010000013">
    <property type="protein sequence ID" value="MDQ0449240.1"/>
    <property type="molecule type" value="Genomic_DNA"/>
</dbReference>
<keyword evidence="2" id="KW-1185">Reference proteome</keyword>
<proteinExistence type="predicted"/>